<feature type="binding site" evidence="4">
    <location>
        <position position="155"/>
    </location>
    <ligand>
        <name>S-adenosyl-L-methionine</name>
        <dbReference type="ChEBI" id="CHEBI:59789"/>
    </ligand>
</feature>
<evidence type="ECO:0000259" key="6">
    <source>
        <dbReference type="Pfam" id="PF08241"/>
    </source>
</evidence>
<dbReference type="SUPFAM" id="SSF53335">
    <property type="entry name" value="S-adenosyl-L-methionine-dependent methyltransferases"/>
    <property type="match status" value="1"/>
</dbReference>
<comment type="catalytic activity">
    <reaction evidence="4">
        <text>5-carboxymethoxyuridine(34) in tRNA + S-adenosyl-L-methionine = 5-methoxycarbonylmethoxyuridine(34) in tRNA + S-adenosyl-L-homocysteine</text>
        <dbReference type="Rhea" id="RHEA:54080"/>
        <dbReference type="Rhea" id="RHEA-COMP:13383"/>
        <dbReference type="Rhea" id="RHEA-COMP:13781"/>
        <dbReference type="ChEBI" id="CHEBI:57856"/>
        <dbReference type="ChEBI" id="CHEBI:59789"/>
        <dbReference type="ChEBI" id="CHEBI:136879"/>
        <dbReference type="ChEBI" id="CHEBI:138053"/>
    </reaction>
</comment>
<evidence type="ECO:0000256" key="5">
    <source>
        <dbReference type="SAM" id="MobiDB-lite"/>
    </source>
</evidence>
<dbReference type="EC" id="2.1.1.-" evidence="4"/>
<dbReference type="HAMAP" id="MF_02057">
    <property type="entry name" value="tRNA_methyltr_CmoM"/>
    <property type="match status" value="1"/>
</dbReference>
<dbReference type="CDD" id="cd02440">
    <property type="entry name" value="AdoMet_MTases"/>
    <property type="match status" value="1"/>
</dbReference>
<dbReference type="Gene3D" id="3.40.50.150">
    <property type="entry name" value="Vaccinia Virus protein VP39"/>
    <property type="match status" value="1"/>
</dbReference>
<dbReference type="InterPro" id="IPR029063">
    <property type="entry name" value="SAM-dependent_MTases_sf"/>
</dbReference>
<keyword evidence="3 4" id="KW-0808">Transferase</keyword>
<comment type="similarity">
    <text evidence="1">Belongs to the methyltransferase superfamily.</text>
</comment>
<dbReference type="InterPro" id="IPR051052">
    <property type="entry name" value="Diverse_substrate_MTase"/>
</dbReference>
<keyword evidence="2 4" id="KW-0489">Methyltransferase</keyword>
<evidence type="ECO:0000256" key="1">
    <source>
        <dbReference type="ARBA" id="ARBA00008361"/>
    </source>
</evidence>
<comment type="caution">
    <text evidence="4">Lacks conserved residue(s) required for the propagation of feature annotation.</text>
</comment>
<dbReference type="Proteomes" id="UP001501787">
    <property type="component" value="Unassembled WGS sequence"/>
</dbReference>
<dbReference type="RefSeq" id="WP_201505155.1">
    <property type="nucleotide sequence ID" value="NZ_BAAAFR010000005.1"/>
</dbReference>
<evidence type="ECO:0000313" key="8">
    <source>
        <dbReference type="Proteomes" id="UP001501787"/>
    </source>
</evidence>
<dbReference type="EMBL" id="BAAAFR010000005">
    <property type="protein sequence ID" value="GAA0321204.1"/>
    <property type="molecule type" value="Genomic_DNA"/>
</dbReference>
<feature type="binding site" evidence="4">
    <location>
        <begin position="84"/>
        <end position="85"/>
    </location>
    <ligand>
        <name>S-adenosyl-L-methionine</name>
        <dbReference type="ChEBI" id="CHEBI:59789"/>
    </ligand>
</feature>
<proteinExistence type="inferred from homology"/>
<evidence type="ECO:0000256" key="4">
    <source>
        <dbReference type="HAMAP-Rule" id="MF_02057"/>
    </source>
</evidence>
<keyword evidence="8" id="KW-1185">Reference proteome</keyword>
<gene>
    <name evidence="4" type="primary">cmoM</name>
    <name evidence="7" type="ORF">GCM10009129_18790</name>
</gene>
<organism evidence="7 8">
    <name type="scientific">Psychrobacter aestuarii</name>
    <dbReference type="NCBI Taxonomy" id="556327"/>
    <lineage>
        <taxon>Bacteria</taxon>
        <taxon>Pseudomonadati</taxon>
        <taxon>Pseudomonadota</taxon>
        <taxon>Gammaproteobacteria</taxon>
        <taxon>Moraxellales</taxon>
        <taxon>Moraxellaceae</taxon>
        <taxon>Psychrobacter</taxon>
    </lineage>
</organism>
<keyword evidence="4" id="KW-0819">tRNA processing</keyword>
<sequence>MSLSSTDTATSAPGAIPTQQPDNARSKAPRADRNFDAIADHFENKVYGGHKGAIRLAVLRRDIFDYVDAQQDKLGRPLRILDVGAGLAQIAIDLAARGHHVVVNDISANMLAKAKNNAAAIPNAADNLTWHVCPYQALPEQLGATAGTFDLILCHALLEWLAEPQAVMDFFDRQLRADGALSLCFYNPASFDYRNLMMGNFNVLDNKNFAADNKKSLTPNHPVAYSEVQTWIAKHHYQVKKSSGLRVFSDYVTQKRGGNEHPEEVIRMELRYSEQEPYKWMGRYLHLLLLRG</sequence>
<dbReference type="GO" id="GO:0032259">
    <property type="term" value="P:methylation"/>
    <property type="evidence" value="ECO:0007669"/>
    <property type="project" value="UniProtKB-KW"/>
</dbReference>
<comment type="function">
    <text evidence="4">Catalyzes the methylation of 5-carboxymethoxyuridine (cmo5U) to form 5-methoxycarbonylmethoxyuridine (mcmo5U) at position 34 in tRNAs.</text>
</comment>
<dbReference type="InterPro" id="IPR033664">
    <property type="entry name" value="Cmo5U_methylTrfase"/>
</dbReference>
<dbReference type="PANTHER" id="PTHR44942:SF4">
    <property type="entry name" value="METHYLTRANSFERASE TYPE 11 DOMAIN-CONTAINING PROTEIN"/>
    <property type="match status" value="1"/>
</dbReference>
<comment type="similarity">
    <text evidence="4">Belongs to the class I-like SAM-binding methyltransferase superfamily. CmoM family.</text>
</comment>
<evidence type="ECO:0000256" key="3">
    <source>
        <dbReference type="ARBA" id="ARBA00022679"/>
    </source>
</evidence>
<evidence type="ECO:0000313" key="7">
    <source>
        <dbReference type="EMBL" id="GAA0321204.1"/>
    </source>
</evidence>
<dbReference type="PANTHER" id="PTHR44942">
    <property type="entry name" value="METHYLTRANSF_11 DOMAIN-CONTAINING PROTEIN"/>
    <property type="match status" value="1"/>
</dbReference>
<reference evidence="8" key="1">
    <citation type="journal article" date="2019" name="Int. J. Syst. Evol. Microbiol.">
        <title>The Global Catalogue of Microorganisms (GCM) 10K type strain sequencing project: providing services to taxonomists for standard genome sequencing and annotation.</title>
        <authorList>
            <consortium name="The Broad Institute Genomics Platform"/>
            <consortium name="The Broad Institute Genome Sequencing Center for Infectious Disease"/>
            <person name="Wu L."/>
            <person name="Ma J."/>
        </authorList>
    </citation>
    <scope>NUCLEOTIDE SEQUENCE [LARGE SCALE GENOMIC DNA]</scope>
    <source>
        <strain evidence="8">JCM 16343</strain>
    </source>
</reference>
<feature type="binding site" evidence="4">
    <location>
        <position position="55"/>
    </location>
    <ligand>
        <name>S-adenosyl-L-methionine</name>
        <dbReference type="ChEBI" id="CHEBI:59789"/>
    </ligand>
</feature>
<protein>
    <recommendedName>
        <fullName evidence="4">tRNA 5-carboxymethoxyuridine methyltransferase</fullName>
        <ecNumber evidence="4">2.1.1.-</ecNumber>
    </recommendedName>
    <alternativeName>
        <fullName evidence="4">cmo5U methyltransferase</fullName>
    </alternativeName>
</protein>
<feature type="domain" description="Methyltransferase type 11" evidence="6">
    <location>
        <begin position="81"/>
        <end position="182"/>
    </location>
</feature>
<dbReference type="GO" id="GO:0008168">
    <property type="term" value="F:methyltransferase activity"/>
    <property type="evidence" value="ECO:0007669"/>
    <property type="project" value="UniProtKB-KW"/>
</dbReference>
<name>A0ABP3FPR3_9GAMM</name>
<dbReference type="InterPro" id="IPR013216">
    <property type="entry name" value="Methyltransf_11"/>
</dbReference>
<dbReference type="Pfam" id="PF08241">
    <property type="entry name" value="Methyltransf_11"/>
    <property type="match status" value="1"/>
</dbReference>
<comment type="caution">
    <text evidence="7">The sequence shown here is derived from an EMBL/GenBank/DDBJ whole genome shotgun (WGS) entry which is preliminary data.</text>
</comment>
<keyword evidence="4" id="KW-0949">S-adenosyl-L-methionine</keyword>
<accession>A0ABP3FPR3</accession>
<feature type="binding site" evidence="4">
    <location>
        <position position="105"/>
    </location>
    <ligand>
        <name>S-adenosyl-L-methionine</name>
        <dbReference type="ChEBI" id="CHEBI:59789"/>
    </ligand>
</feature>
<evidence type="ECO:0000256" key="2">
    <source>
        <dbReference type="ARBA" id="ARBA00022603"/>
    </source>
</evidence>
<feature type="region of interest" description="Disordered" evidence="5">
    <location>
        <begin position="1"/>
        <end position="30"/>
    </location>
</feature>
<feature type="compositionally biased region" description="Polar residues" evidence="5">
    <location>
        <begin position="1"/>
        <end position="23"/>
    </location>
</feature>